<feature type="compositionally biased region" description="Polar residues" evidence="5">
    <location>
        <begin position="22"/>
        <end position="32"/>
    </location>
</feature>
<dbReference type="PANTHER" id="PTHR19303">
    <property type="entry name" value="TRANSPOSON"/>
    <property type="match status" value="1"/>
</dbReference>
<dbReference type="AlphaFoldDB" id="A0A6P3RKM7"/>
<evidence type="ECO:0000313" key="8">
    <source>
        <dbReference type="RefSeq" id="XP_011382943.2"/>
    </source>
</evidence>
<dbReference type="PANTHER" id="PTHR19303:SF61">
    <property type="entry name" value="HTH CENPB-TYPE DOMAIN-CONTAINING PROTEIN"/>
    <property type="match status" value="1"/>
</dbReference>
<dbReference type="Pfam" id="PF03221">
    <property type="entry name" value="HTH_Tnp_Tc5"/>
    <property type="match status" value="1"/>
</dbReference>
<dbReference type="GeneID" id="105308639"/>
<comment type="subcellular location">
    <subcellularLocation>
        <location evidence="1">Nucleus</location>
    </subcellularLocation>
</comment>
<feature type="domain" description="HTH CENPB-type" evidence="6">
    <location>
        <begin position="235"/>
        <end position="314"/>
    </location>
</feature>
<evidence type="ECO:0000256" key="4">
    <source>
        <dbReference type="ARBA" id="ARBA00023242"/>
    </source>
</evidence>
<dbReference type="SUPFAM" id="SSF46689">
    <property type="entry name" value="Homeodomain-like"/>
    <property type="match status" value="2"/>
</dbReference>
<evidence type="ECO:0000256" key="5">
    <source>
        <dbReference type="SAM" id="MobiDB-lite"/>
    </source>
</evidence>
<feature type="region of interest" description="Disordered" evidence="5">
    <location>
        <begin position="741"/>
        <end position="778"/>
    </location>
</feature>
<dbReference type="GO" id="GO:0003677">
    <property type="term" value="F:DNA binding"/>
    <property type="evidence" value="ECO:0007669"/>
    <property type="project" value="UniProtKB-KW"/>
</dbReference>
<evidence type="ECO:0000256" key="3">
    <source>
        <dbReference type="ARBA" id="ARBA00023125"/>
    </source>
</evidence>
<keyword evidence="3" id="KW-0238">DNA-binding</keyword>
<evidence type="ECO:0000256" key="1">
    <source>
        <dbReference type="ARBA" id="ARBA00004123"/>
    </source>
</evidence>
<gene>
    <name evidence="8" type="primary">LOC105308639</name>
</gene>
<evidence type="ECO:0000256" key="2">
    <source>
        <dbReference type="ARBA" id="ARBA00010881"/>
    </source>
</evidence>
<reference evidence="8" key="1">
    <citation type="submission" date="2025-08" db="UniProtKB">
        <authorList>
            <consortium name="RefSeq"/>
        </authorList>
    </citation>
    <scope>IDENTIFICATION</scope>
    <source>
        <tissue evidence="8">Kidney</tissue>
    </source>
</reference>
<dbReference type="OrthoDB" id="125347at2759"/>
<dbReference type="InterPro" id="IPR007889">
    <property type="entry name" value="HTH_Psq"/>
</dbReference>
<feature type="region of interest" description="Disordered" evidence="5">
    <location>
        <begin position="150"/>
        <end position="169"/>
    </location>
</feature>
<evidence type="ECO:0000313" key="7">
    <source>
        <dbReference type="Proteomes" id="UP000515202"/>
    </source>
</evidence>
<dbReference type="InterPro" id="IPR036388">
    <property type="entry name" value="WH-like_DNA-bd_sf"/>
</dbReference>
<dbReference type="InterPro" id="IPR004875">
    <property type="entry name" value="DDE_SF_endonuclease_dom"/>
</dbReference>
<sequence length="778" mass="84039">MGDRKGERSRQDDGQKLRRESQPQAATVSGALSWTPCAAASWPNYISRHPERPECRGRCAPHGLLQSQPSPESLPPPPTRWRLGSAAVGERHRKDIGKGRSLTGPAEAAGPRRGLERGQEAAIMGTVVAAVEGLGVEGSSRCMARRGGIKTTPRVQASGKAPLGGIGLRHSAKRDRKSITLHVKLEVLRRFEEGEKLTQIARALGLATSTVASIRVNKDKIRANSQAATPVSAKQLTRCRGVVMGHMERLLSLWIEEQKRRHLPVSTLLIQDKARRLFAQLQHEHGDATQADTFGASNGWFARFKARHNVLLTDEPAVADAQAAAGYPSVLRTILEEGCYSARQVFNVDETGLFWKRLPERMLLALEGAARPGPKAPKDHLTLLLGGNAAGDFKLKPLLVYPSENPRALKGCSKASLPVVWRSNRNDWLTPSIFQEWFTGCFCPAVESYCASHGLPHRALLLLDGAPCHPAHLGSLSAHVRVEFLPKNTSALIQPMNQGIIAAFKAHYLRLTLSQLVQETAGEDRPSMREFWRSYTVMTAVDNIAQAWAELQPATMNSAWRKLWPECVPAGTSEPDAVPQLHRSIVALASHVGLGEVAEADVTHLLQAHVEPSPRGNPQDAEDGQASSSGLSWEAGKGPASEGPELDLAEAVASVGAEEAGVGSLSPERLTQALAHFNAGLRVLTENDPNRERSLWVSRGVHCALARLRELHRERKRQARAAASSGSPVVVATGELTGSLRLPQVGPAEGGRVVKGSDPEGQTSATVLHDLGLGPDLR</sequence>
<feature type="region of interest" description="Disordered" evidence="5">
    <location>
        <begin position="47"/>
        <end position="114"/>
    </location>
</feature>
<comment type="similarity">
    <text evidence="2">Belongs to the tigger transposable element derived protein family.</text>
</comment>
<keyword evidence="7" id="KW-1185">Reference proteome</keyword>
<dbReference type="Gene3D" id="1.10.10.60">
    <property type="entry name" value="Homeodomain-like"/>
    <property type="match status" value="1"/>
</dbReference>
<dbReference type="Proteomes" id="UP000515202">
    <property type="component" value="Unplaced"/>
</dbReference>
<dbReference type="RefSeq" id="XP_011382943.2">
    <property type="nucleotide sequence ID" value="XM_011384641.2"/>
</dbReference>
<dbReference type="InterPro" id="IPR009057">
    <property type="entry name" value="Homeodomain-like_sf"/>
</dbReference>
<proteinExistence type="inferred from homology"/>
<keyword evidence="4" id="KW-0539">Nucleus</keyword>
<dbReference type="SMART" id="SM00674">
    <property type="entry name" value="CENPB"/>
    <property type="match status" value="1"/>
</dbReference>
<protein>
    <submittedName>
        <fullName evidence="8">Tigger transposable element-derived protein 1-like</fullName>
    </submittedName>
</protein>
<dbReference type="Pfam" id="PF04218">
    <property type="entry name" value="CENP-B_N"/>
    <property type="match status" value="1"/>
</dbReference>
<dbReference type="InterPro" id="IPR006600">
    <property type="entry name" value="HTH_CenpB_DNA-bd_dom"/>
</dbReference>
<accession>A0A6P3RKM7</accession>
<evidence type="ECO:0000259" key="6">
    <source>
        <dbReference type="PROSITE" id="PS51253"/>
    </source>
</evidence>
<feature type="region of interest" description="Disordered" evidence="5">
    <location>
        <begin position="610"/>
        <end position="644"/>
    </location>
</feature>
<feature type="region of interest" description="Disordered" evidence="5">
    <location>
        <begin position="1"/>
        <end position="33"/>
    </location>
</feature>
<organism evidence="7 8">
    <name type="scientific">Pteropus vampyrus</name>
    <name type="common">Large flying fox</name>
    <dbReference type="NCBI Taxonomy" id="132908"/>
    <lineage>
        <taxon>Eukaryota</taxon>
        <taxon>Metazoa</taxon>
        <taxon>Chordata</taxon>
        <taxon>Craniata</taxon>
        <taxon>Vertebrata</taxon>
        <taxon>Euteleostomi</taxon>
        <taxon>Mammalia</taxon>
        <taxon>Eutheria</taxon>
        <taxon>Laurasiatheria</taxon>
        <taxon>Chiroptera</taxon>
        <taxon>Yinpterochiroptera</taxon>
        <taxon>Pteropodoidea</taxon>
        <taxon>Pteropodidae</taxon>
        <taxon>Pteropodinae</taxon>
        <taxon>Pteropus</taxon>
    </lineage>
</organism>
<dbReference type="Gene3D" id="1.10.10.10">
    <property type="entry name" value="Winged helix-like DNA-binding domain superfamily/Winged helix DNA-binding domain"/>
    <property type="match status" value="1"/>
</dbReference>
<dbReference type="KEGG" id="pvp:105308639"/>
<feature type="compositionally biased region" description="Basic and acidic residues" evidence="5">
    <location>
        <begin position="1"/>
        <end position="21"/>
    </location>
</feature>
<dbReference type="InterPro" id="IPR050863">
    <property type="entry name" value="CenT-Element_Derived"/>
</dbReference>
<feature type="compositionally biased region" description="Basic and acidic residues" evidence="5">
    <location>
        <begin position="48"/>
        <end position="57"/>
    </location>
</feature>
<feature type="compositionally biased region" description="Basic and acidic residues" evidence="5">
    <location>
        <begin position="89"/>
        <end position="98"/>
    </location>
</feature>
<name>A0A6P3RKM7_PTEVA</name>
<dbReference type="PROSITE" id="PS51253">
    <property type="entry name" value="HTH_CENPB"/>
    <property type="match status" value="1"/>
</dbReference>
<dbReference type="Pfam" id="PF03184">
    <property type="entry name" value="DDE_1"/>
    <property type="match status" value="1"/>
</dbReference>
<dbReference type="GO" id="GO:0005634">
    <property type="term" value="C:nucleus"/>
    <property type="evidence" value="ECO:0007669"/>
    <property type="project" value="UniProtKB-SubCell"/>
</dbReference>